<dbReference type="Gene3D" id="1.10.287.950">
    <property type="entry name" value="Methyl-accepting chemotaxis protein"/>
    <property type="match status" value="1"/>
</dbReference>
<evidence type="ECO:0000256" key="3">
    <source>
        <dbReference type="ARBA" id="ARBA00023136"/>
    </source>
</evidence>
<evidence type="ECO:0000256" key="7">
    <source>
        <dbReference type="SAM" id="Phobius"/>
    </source>
</evidence>
<name>A0A0B0IFF6_9BACI</name>
<dbReference type="GO" id="GO:0007165">
    <property type="term" value="P:signal transduction"/>
    <property type="evidence" value="ECO:0007669"/>
    <property type="project" value="UniProtKB-KW"/>
</dbReference>
<dbReference type="PANTHER" id="PTHR32089:SF114">
    <property type="entry name" value="METHYL-ACCEPTING CHEMOTAXIS PROTEIN MCPB"/>
    <property type="match status" value="1"/>
</dbReference>
<dbReference type="InterPro" id="IPR003660">
    <property type="entry name" value="HAMP_dom"/>
</dbReference>
<dbReference type="GO" id="GO:0006935">
    <property type="term" value="P:chemotaxis"/>
    <property type="evidence" value="ECO:0007669"/>
    <property type="project" value="InterPro"/>
</dbReference>
<evidence type="ECO:0000259" key="9">
    <source>
        <dbReference type="PROSITE" id="PS50885"/>
    </source>
</evidence>
<dbReference type="eggNOG" id="COG0840">
    <property type="taxonomic scope" value="Bacteria"/>
</dbReference>
<feature type="domain" description="HAMP" evidence="9">
    <location>
        <begin position="74"/>
        <end position="126"/>
    </location>
</feature>
<keyword evidence="7" id="KW-0812">Transmembrane</keyword>
<dbReference type="PANTHER" id="PTHR32089">
    <property type="entry name" value="METHYL-ACCEPTING CHEMOTAXIS PROTEIN MCPB"/>
    <property type="match status" value="1"/>
</dbReference>
<dbReference type="SMART" id="SM00283">
    <property type="entry name" value="MA"/>
    <property type="match status" value="1"/>
</dbReference>
<dbReference type="Pfam" id="PF00015">
    <property type="entry name" value="MCPsignal"/>
    <property type="match status" value="1"/>
</dbReference>
<dbReference type="SUPFAM" id="SSF58104">
    <property type="entry name" value="Methyl-accepting chemotaxis protein (MCP) signaling domain"/>
    <property type="match status" value="1"/>
</dbReference>
<evidence type="ECO:0000256" key="4">
    <source>
        <dbReference type="ARBA" id="ARBA00023224"/>
    </source>
</evidence>
<feature type="transmembrane region" description="Helical" evidence="7">
    <location>
        <begin position="50"/>
        <end position="76"/>
    </location>
</feature>
<reference evidence="10 11" key="1">
    <citation type="submission" date="2014-09" db="EMBL/GenBank/DDBJ databases">
        <title>Genome sequencing and annotation of Bacillus Okhensis strain Kh10-101T.</title>
        <authorList>
            <person name="Prakash J.S."/>
        </authorList>
    </citation>
    <scope>NUCLEOTIDE SEQUENCE [LARGE SCALE GENOMIC DNA]</scope>
    <source>
        <strain evidence="11">Kh10-101T</strain>
    </source>
</reference>
<dbReference type="InterPro" id="IPR004090">
    <property type="entry name" value="Chemotax_Me-accpt_rcpt"/>
</dbReference>
<dbReference type="AlphaFoldDB" id="A0A0B0IFF6"/>
<dbReference type="CDD" id="cd06225">
    <property type="entry name" value="HAMP"/>
    <property type="match status" value="1"/>
</dbReference>
<dbReference type="OrthoDB" id="369835at2"/>
<accession>A0A0B0IFF6</accession>
<keyword evidence="3 7" id="KW-0472">Membrane</keyword>
<evidence type="ECO:0000256" key="2">
    <source>
        <dbReference type="ARBA" id="ARBA00022475"/>
    </source>
</evidence>
<dbReference type="STRING" id="333138.LQ50_14445"/>
<evidence type="ECO:0008006" key="12">
    <source>
        <dbReference type="Google" id="ProtNLM"/>
    </source>
</evidence>
<keyword evidence="7" id="KW-1133">Transmembrane helix</keyword>
<dbReference type="GO" id="GO:0004888">
    <property type="term" value="F:transmembrane signaling receptor activity"/>
    <property type="evidence" value="ECO:0007669"/>
    <property type="project" value="InterPro"/>
</dbReference>
<evidence type="ECO:0000313" key="11">
    <source>
        <dbReference type="Proteomes" id="UP000030832"/>
    </source>
</evidence>
<organism evidence="10 11">
    <name type="scientific">Halalkalibacter okhensis</name>
    <dbReference type="NCBI Taxonomy" id="333138"/>
    <lineage>
        <taxon>Bacteria</taxon>
        <taxon>Bacillati</taxon>
        <taxon>Bacillota</taxon>
        <taxon>Bacilli</taxon>
        <taxon>Bacillales</taxon>
        <taxon>Bacillaceae</taxon>
        <taxon>Halalkalibacter</taxon>
    </lineage>
</organism>
<dbReference type="InterPro" id="IPR004089">
    <property type="entry name" value="MCPsignal_dom"/>
</dbReference>
<comment type="caution">
    <text evidence="10">The sequence shown here is derived from an EMBL/GenBank/DDBJ whole genome shotgun (WGS) entry which is preliminary data.</text>
</comment>
<dbReference type="Gene3D" id="6.10.340.10">
    <property type="match status" value="1"/>
</dbReference>
<evidence type="ECO:0000259" key="8">
    <source>
        <dbReference type="PROSITE" id="PS50111"/>
    </source>
</evidence>
<evidence type="ECO:0000256" key="6">
    <source>
        <dbReference type="PROSITE-ProRule" id="PRU00284"/>
    </source>
</evidence>
<dbReference type="RefSeq" id="WP_034630209.1">
    <property type="nucleotide sequence ID" value="NZ_JRJU01000017.1"/>
</dbReference>
<proteinExistence type="inferred from homology"/>
<evidence type="ECO:0000256" key="1">
    <source>
        <dbReference type="ARBA" id="ARBA00004236"/>
    </source>
</evidence>
<dbReference type="PRINTS" id="PR00260">
    <property type="entry name" value="CHEMTRNSDUCR"/>
</dbReference>
<feature type="transmembrane region" description="Helical" evidence="7">
    <location>
        <begin position="20"/>
        <end position="38"/>
    </location>
</feature>
<dbReference type="GO" id="GO:0005886">
    <property type="term" value="C:plasma membrane"/>
    <property type="evidence" value="ECO:0007669"/>
    <property type="project" value="UniProtKB-SubCell"/>
</dbReference>
<keyword evidence="4 6" id="KW-0807">Transducer</keyword>
<evidence type="ECO:0000313" key="10">
    <source>
        <dbReference type="EMBL" id="KHF39627.1"/>
    </source>
</evidence>
<sequence>MKHEQRNGKKNLRLNLQAKLTLMIVFLIFVITSLSTTVTGTMQAYIENLLLLNIITAAVTIILGAVGAFFIIRLILKKPLEQLTELALAFNNNDFTKRITLKSGDEFQTLSEVFNGTADQMETLISEIQASSEILSNRTMDFKGSLKETQESSQQIAASTEEFTSGTEQLTSEVAKIADEATEMSAGLQQFAVSIEQVDDSASNVIDYVQKGEEAISSSIERAESTKNKVGETVENVTLLNTKSKAINDVIVIINGIAEQTNLLALNASIEAARAGEHGKGFAVVADEVRKLATQSKESTVQIQQLVQDIQGSITDIVEDAQTSEVEIINMVEEVKHTGETIKNINVATTVIKKQSHEIRQTIKELTGRGEQINDSITNTSAVMEESRASTEEVAASTEQQTETMNQLSGMSEELEDLSKGLDELVRKFQISTNRR</sequence>
<dbReference type="Pfam" id="PF00672">
    <property type="entry name" value="HAMP"/>
    <property type="match status" value="1"/>
</dbReference>
<dbReference type="SMART" id="SM00304">
    <property type="entry name" value="HAMP"/>
    <property type="match status" value="1"/>
</dbReference>
<dbReference type="PROSITE" id="PS50885">
    <property type="entry name" value="HAMP"/>
    <property type="match status" value="1"/>
</dbReference>
<dbReference type="EMBL" id="JRJU01000017">
    <property type="protein sequence ID" value="KHF39627.1"/>
    <property type="molecule type" value="Genomic_DNA"/>
</dbReference>
<feature type="domain" description="Methyl-accepting transducer" evidence="8">
    <location>
        <begin position="145"/>
        <end position="395"/>
    </location>
</feature>
<dbReference type="PROSITE" id="PS50111">
    <property type="entry name" value="CHEMOTAXIS_TRANSDUC_2"/>
    <property type="match status" value="1"/>
</dbReference>
<evidence type="ECO:0000256" key="5">
    <source>
        <dbReference type="ARBA" id="ARBA00029447"/>
    </source>
</evidence>
<dbReference type="Proteomes" id="UP000030832">
    <property type="component" value="Unassembled WGS sequence"/>
</dbReference>
<gene>
    <name evidence="10" type="ORF">LQ50_14445</name>
</gene>
<keyword evidence="11" id="KW-1185">Reference proteome</keyword>
<comment type="subcellular location">
    <subcellularLocation>
        <location evidence="1">Cell membrane</location>
    </subcellularLocation>
</comment>
<comment type="similarity">
    <text evidence="5">Belongs to the methyl-accepting chemotaxis (MCP) protein family.</text>
</comment>
<protein>
    <recommendedName>
        <fullName evidence="12">Chemotaxis protein</fullName>
    </recommendedName>
</protein>
<keyword evidence="2" id="KW-1003">Cell membrane</keyword>